<proteinExistence type="predicted"/>
<dbReference type="GO" id="GO:0000272">
    <property type="term" value="P:polysaccharide catabolic process"/>
    <property type="evidence" value="ECO:0007669"/>
    <property type="project" value="UniProtKB-KW"/>
</dbReference>
<dbReference type="InterPro" id="IPR017853">
    <property type="entry name" value="GH"/>
</dbReference>
<dbReference type="PANTHER" id="PTHR45708:SF22">
    <property type="entry name" value="ACIDIC ENDOCHITINASE"/>
    <property type="match status" value="1"/>
</dbReference>
<comment type="catalytic activity">
    <reaction evidence="1">
        <text>Random endo-hydrolysis of N-acetyl-beta-D-glucosaminide (1-&gt;4)-beta-linkages in chitin and chitodextrins.</text>
        <dbReference type="EC" id="3.2.1.14"/>
    </reaction>
</comment>
<dbReference type="AlphaFoldDB" id="A0AAN8TQJ9"/>
<dbReference type="Proteomes" id="UP001371456">
    <property type="component" value="Unassembled WGS sequence"/>
</dbReference>
<dbReference type="Gene3D" id="3.20.20.80">
    <property type="entry name" value="Glycosidases"/>
    <property type="match status" value="1"/>
</dbReference>
<reference evidence="7 8" key="1">
    <citation type="submission" date="2024-02" db="EMBL/GenBank/DDBJ databases">
        <title>de novo genome assembly of Solanum bulbocastanum strain 11H21.</title>
        <authorList>
            <person name="Hosaka A.J."/>
        </authorList>
    </citation>
    <scope>NUCLEOTIDE SEQUENCE [LARGE SCALE GENOMIC DNA]</scope>
    <source>
        <tissue evidence="7">Young leaves</tissue>
    </source>
</reference>
<keyword evidence="4" id="KW-1015">Disulfide bond</keyword>
<keyword evidence="2" id="KW-0732">Signal</keyword>
<keyword evidence="3" id="KW-0146">Chitin degradation</keyword>
<name>A0AAN8TQJ9_SOLBU</name>
<dbReference type="InterPro" id="IPR050542">
    <property type="entry name" value="Glycosyl_Hydrlase18_Chitinase"/>
</dbReference>
<comment type="caution">
    <text evidence="7">The sequence shown here is derived from an EMBL/GenBank/DDBJ whole genome shotgun (WGS) entry which is preliminary data.</text>
</comment>
<keyword evidence="8" id="KW-1185">Reference proteome</keyword>
<organism evidence="7 8">
    <name type="scientific">Solanum bulbocastanum</name>
    <name type="common">Wild potato</name>
    <dbReference type="NCBI Taxonomy" id="147425"/>
    <lineage>
        <taxon>Eukaryota</taxon>
        <taxon>Viridiplantae</taxon>
        <taxon>Streptophyta</taxon>
        <taxon>Embryophyta</taxon>
        <taxon>Tracheophyta</taxon>
        <taxon>Spermatophyta</taxon>
        <taxon>Magnoliopsida</taxon>
        <taxon>eudicotyledons</taxon>
        <taxon>Gunneridae</taxon>
        <taxon>Pentapetalae</taxon>
        <taxon>asterids</taxon>
        <taxon>lamiids</taxon>
        <taxon>Solanales</taxon>
        <taxon>Solanaceae</taxon>
        <taxon>Solanoideae</taxon>
        <taxon>Solaneae</taxon>
        <taxon>Solanum</taxon>
    </lineage>
</organism>
<keyword evidence="5" id="KW-0119">Carbohydrate metabolism</keyword>
<accession>A0AAN8TQJ9</accession>
<evidence type="ECO:0000256" key="1">
    <source>
        <dbReference type="ARBA" id="ARBA00000822"/>
    </source>
</evidence>
<evidence type="ECO:0000256" key="2">
    <source>
        <dbReference type="ARBA" id="ARBA00022729"/>
    </source>
</evidence>
<evidence type="ECO:0000256" key="5">
    <source>
        <dbReference type="ARBA" id="ARBA00023277"/>
    </source>
</evidence>
<dbReference type="SUPFAM" id="SSF51445">
    <property type="entry name" value="(Trans)glycosidases"/>
    <property type="match status" value="1"/>
</dbReference>
<sequence length="116" mass="12993">MELSRFQLRELKGKLLYGIDFDIERGTTQHWDELDQDLANKEKFTELQLHIECPFPDSWLNGLPAASRAAGSDFIPTDVLVSQVLPSISGSPRYGGVTLWSKFYDNGYSSAIKPGV</sequence>
<dbReference type="GO" id="GO:0005576">
    <property type="term" value="C:extracellular region"/>
    <property type="evidence" value="ECO:0007669"/>
    <property type="project" value="TreeGrafter"/>
</dbReference>
<dbReference type="GO" id="GO:0008843">
    <property type="term" value="F:endochitinase activity"/>
    <property type="evidence" value="ECO:0007669"/>
    <property type="project" value="UniProtKB-EC"/>
</dbReference>
<evidence type="ECO:0000256" key="4">
    <source>
        <dbReference type="ARBA" id="ARBA00023157"/>
    </source>
</evidence>
<evidence type="ECO:0000313" key="8">
    <source>
        <dbReference type="Proteomes" id="UP001371456"/>
    </source>
</evidence>
<protein>
    <submittedName>
        <fullName evidence="7">Uncharacterized protein</fullName>
    </submittedName>
</protein>
<evidence type="ECO:0000313" key="7">
    <source>
        <dbReference type="EMBL" id="KAK6789557.1"/>
    </source>
</evidence>
<dbReference type="GO" id="GO:0006032">
    <property type="term" value="P:chitin catabolic process"/>
    <property type="evidence" value="ECO:0007669"/>
    <property type="project" value="UniProtKB-KW"/>
</dbReference>
<evidence type="ECO:0000256" key="3">
    <source>
        <dbReference type="ARBA" id="ARBA00023024"/>
    </source>
</evidence>
<dbReference type="PANTHER" id="PTHR45708">
    <property type="entry name" value="ENDOCHITINASE"/>
    <property type="match status" value="1"/>
</dbReference>
<dbReference type="EMBL" id="JBANQN010000005">
    <property type="protein sequence ID" value="KAK6789557.1"/>
    <property type="molecule type" value="Genomic_DNA"/>
</dbReference>
<gene>
    <name evidence="7" type="ORF">RDI58_013357</name>
</gene>
<evidence type="ECO:0000256" key="6">
    <source>
        <dbReference type="ARBA" id="ARBA00023326"/>
    </source>
</evidence>
<keyword evidence="6" id="KW-0624">Polysaccharide degradation</keyword>